<dbReference type="InterPro" id="IPR006283">
    <property type="entry name" value="ThiL-like"/>
</dbReference>
<dbReference type="PANTHER" id="PTHR30270:SF0">
    <property type="entry name" value="THIAMINE-MONOPHOSPHATE KINASE"/>
    <property type="match status" value="1"/>
</dbReference>
<keyword evidence="2" id="KW-0460">Magnesium</keyword>
<dbReference type="Pfam" id="PF02769">
    <property type="entry name" value="AIRS_C"/>
    <property type="match status" value="1"/>
</dbReference>
<dbReference type="PIRSF" id="PIRSF005303">
    <property type="entry name" value="Thiam_monoph_kin"/>
    <property type="match status" value="1"/>
</dbReference>
<comment type="catalytic activity">
    <reaction evidence="2">
        <text>thiamine phosphate + ATP = thiamine diphosphate + ADP</text>
        <dbReference type="Rhea" id="RHEA:15913"/>
        <dbReference type="ChEBI" id="CHEBI:30616"/>
        <dbReference type="ChEBI" id="CHEBI:37575"/>
        <dbReference type="ChEBI" id="CHEBI:58937"/>
        <dbReference type="ChEBI" id="CHEBI:456216"/>
        <dbReference type="EC" id="2.7.4.16"/>
    </reaction>
</comment>
<dbReference type="InterPro" id="IPR010918">
    <property type="entry name" value="PurM-like_C_dom"/>
</dbReference>
<evidence type="ECO:0000313" key="5">
    <source>
        <dbReference type="EMBL" id="MBH5323100.1"/>
    </source>
</evidence>
<name>A0ABS0N5M5_9SPHN</name>
<feature type="binding site" evidence="2">
    <location>
        <position position="196"/>
    </location>
    <ligand>
        <name>Mg(2+)</name>
        <dbReference type="ChEBI" id="CHEBI:18420"/>
        <label>3</label>
    </ligand>
</feature>
<comment type="similarity">
    <text evidence="2">Belongs to the thiamine-monophosphate kinase family.</text>
</comment>
<proteinExistence type="inferred from homology"/>
<feature type="binding site" evidence="2">
    <location>
        <position position="69"/>
    </location>
    <ligand>
        <name>Mg(2+)</name>
        <dbReference type="ChEBI" id="CHEBI:18420"/>
        <label>2</label>
    </ligand>
</feature>
<organism evidence="5 6">
    <name type="scientific">Aurantiacibacter sediminis</name>
    <dbReference type="NCBI Taxonomy" id="2793064"/>
    <lineage>
        <taxon>Bacteria</taxon>
        <taxon>Pseudomonadati</taxon>
        <taxon>Pseudomonadota</taxon>
        <taxon>Alphaproteobacteria</taxon>
        <taxon>Sphingomonadales</taxon>
        <taxon>Erythrobacteraceae</taxon>
        <taxon>Aurantiacibacter</taxon>
    </lineage>
</organism>
<evidence type="ECO:0000259" key="4">
    <source>
        <dbReference type="Pfam" id="PF02769"/>
    </source>
</evidence>
<dbReference type="InterPro" id="IPR036921">
    <property type="entry name" value="PurM-like_N_sf"/>
</dbReference>
<feature type="binding site" evidence="2">
    <location>
        <position position="112"/>
    </location>
    <ligand>
        <name>Mg(2+)</name>
        <dbReference type="ChEBI" id="CHEBI:18420"/>
        <label>1</label>
    </ligand>
</feature>
<dbReference type="Gene3D" id="3.90.650.10">
    <property type="entry name" value="PurM-like C-terminal domain"/>
    <property type="match status" value="1"/>
</dbReference>
<dbReference type="HAMAP" id="MF_02128">
    <property type="entry name" value="TMP_kinase"/>
    <property type="match status" value="1"/>
</dbReference>
<comment type="miscellaneous">
    <text evidence="2">Reaction mechanism of ThiL seems to utilize a direct, inline transfer of the gamma-phosphate of ATP to TMP rather than a phosphorylated enzyme intermediate.</text>
</comment>
<dbReference type="CDD" id="cd02194">
    <property type="entry name" value="ThiL"/>
    <property type="match status" value="1"/>
</dbReference>
<feature type="domain" description="PurM-like N-terminal" evidence="3">
    <location>
        <begin position="24"/>
        <end position="129"/>
    </location>
</feature>
<dbReference type="GO" id="GO:0009030">
    <property type="term" value="F:thiamine-phosphate kinase activity"/>
    <property type="evidence" value="ECO:0007669"/>
    <property type="project" value="UniProtKB-EC"/>
</dbReference>
<keyword evidence="1 2" id="KW-0784">Thiamine biosynthesis</keyword>
<feature type="binding site" evidence="2">
    <location>
        <position position="69"/>
    </location>
    <ligand>
        <name>Mg(2+)</name>
        <dbReference type="ChEBI" id="CHEBI:18420"/>
        <label>3</label>
    </ligand>
</feature>
<keyword evidence="2 5" id="KW-0808">Transferase</keyword>
<keyword evidence="2" id="KW-0479">Metal-binding</keyword>
<feature type="binding site" evidence="2">
    <location>
        <position position="199"/>
    </location>
    <ligand>
        <name>Mg(2+)</name>
        <dbReference type="ChEBI" id="CHEBI:18420"/>
        <label>5</label>
    </ligand>
</feature>
<sequence length="289" mass="30546">MNEADFIAALRKLPLHKSARGLEDDAAVLEVGSETLIITHDMLVEGRHFLPQQDMADVAWKLVATNLSDLAAKGAEPLGIVLGHMLGGDDERFVEGLDEVLTHYGVPLLGGDTVSGDAPRAFGLTAIGRASRTPVPSRAGAKIGDAIFVTGTLGAAMLGFEALRDGTGGDDTAYARPMARVMEGMDLAPLANAIMDVSDGLLLDAFRMAEASELTFAIDSTKVPVADPERREDALRWGDDYELLFTLPEGTLPPVPAACIGAVEPRGFAPLFLDGEPLVNAEGLGYLHE</sequence>
<dbReference type="SUPFAM" id="SSF56042">
    <property type="entry name" value="PurM C-terminal domain-like"/>
    <property type="match status" value="1"/>
</dbReference>
<feature type="binding site" evidence="2">
    <location>
        <position position="41"/>
    </location>
    <ligand>
        <name>Mg(2+)</name>
        <dbReference type="ChEBI" id="CHEBI:18420"/>
        <label>2</label>
    </ligand>
</feature>
<accession>A0ABS0N5M5</accession>
<feature type="binding site" evidence="2">
    <location>
        <position position="39"/>
    </location>
    <ligand>
        <name>Mg(2+)</name>
        <dbReference type="ChEBI" id="CHEBI:18420"/>
        <label>4</label>
    </ligand>
</feature>
<dbReference type="InterPro" id="IPR016188">
    <property type="entry name" value="PurM-like_N"/>
</dbReference>
<dbReference type="Gene3D" id="3.30.1330.10">
    <property type="entry name" value="PurM-like, N-terminal domain"/>
    <property type="match status" value="1"/>
</dbReference>
<feature type="binding site" evidence="2">
    <location>
        <position position="239"/>
    </location>
    <ligand>
        <name>substrate</name>
    </ligand>
</feature>
<keyword evidence="2 5" id="KW-0418">Kinase</keyword>
<protein>
    <recommendedName>
        <fullName evidence="2">Thiamine-monophosphate kinase</fullName>
        <shortName evidence="2">TMP kinase</shortName>
        <shortName evidence="2">Thiamine-phosphate kinase</shortName>
        <ecNumber evidence="2">2.7.4.16</ecNumber>
    </recommendedName>
</protein>
<evidence type="ECO:0000256" key="1">
    <source>
        <dbReference type="ARBA" id="ARBA00022977"/>
    </source>
</evidence>
<dbReference type="Pfam" id="PF00586">
    <property type="entry name" value="AIRS"/>
    <property type="match status" value="1"/>
</dbReference>
<feature type="binding site" evidence="2">
    <location>
        <position position="25"/>
    </location>
    <ligand>
        <name>Mg(2+)</name>
        <dbReference type="ChEBI" id="CHEBI:18420"/>
        <label>3</label>
    </ligand>
</feature>
<evidence type="ECO:0000313" key="6">
    <source>
        <dbReference type="Proteomes" id="UP000602442"/>
    </source>
</evidence>
<feature type="binding site" evidence="2">
    <location>
        <position position="69"/>
    </location>
    <ligand>
        <name>Mg(2+)</name>
        <dbReference type="ChEBI" id="CHEBI:18420"/>
        <label>4</label>
    </ligand>
</feature>
<evidence type="ECO:0000259" key="3">
    <source>
        <dbReference type="Pfam" id="PF00586"/>
    </source>
</evidence>
<reference evidence="5 6" key="1">
    <citation type="submission" date="2020-11" db="EMBL/GenBank/DDBJ databases">
        <title>Erythrobacter sediminis sp. nov., a marine bacterium from a tidal flat of Garorim Bay.</title>
        <authorList>
            <person name="Kim D."/>
            <person name="Yoo Y."/>
            <person name="Kim J.-J."/>
        </authorList>
    </citation>
    <scope>NUCLEOTIDE SEQUENCE [LARGE SCALE GENOMIC DNA]</scope>
    <source>
        <strain evidence="5 6">JGD-13</strain>
    </source>
</reference>
<feature type="binding site" evidence="2">
    <location>
        <position position="41"/>
    </location>
    <ligand>
        <name>Mg(2+)</name>
        <dbReference type="ChEBI" id="CHEBI:18420"/>
        <label>1</label>
    </ligand>
</feature>
<feature type="binding site" evidence="2">
    <location>
        <begin position="111"/>
        <end position="112"/>
    </location>
    <ligand>
        <name>ATP</name>
        <dbReference type="ChEBI" id="CHEBI:30616"/>
    </ligand>
</feature>
<comment type="caution">
    <text evidence="5">The sequence shown here is derived from an EMBL/GenBank/DDBJ whole genome shotgun (WGS) entry which is preliminary data.</text>
</comment>
<evidence type="ECO:0000256" key="2">
    <source>
        <dbReference type="HAMAP-Rule" id="MF_02128"/>
    </source>
</evidence>
<comment type="caution">
    <text evidence="2">Lacks conserved residue(s) required for the propagation of feature annotation.</text>
</comment>
<dbReference type="PANTHER" id="PTHR30270">
    <property type="entry name" value="THIAMINE-MONOPHOSPHATE KINASE"/>
    <property type="match status" value="1"/>
</dbReference>
<gene>
    <name evidence="2 5" type="primary">thiL</name>
    <name evidence="5" type="ORF">I5L03_10940</name>
</gene>
<keyword evidence="2" id="KW-0067">ATP-binding</keyword>
<keyword evidence="6" id="KW-1185">Reference proteome</keyword>
<feature type="binding site" evidence="2">
    <location>
        <position position="48"/>
    </location>
    <ligand>
        <name>substrate</name>
    </ligand>
</feature>
<comment type="pathway">
    <text evidence="2">Cofactor biosynthesis; thiamine diphosphate biosynthesis; thiamine diphosphate from thiamine phosphate: step 1/1.</text>
</comment>
<dbReference type="EMBL" id="JAEANY010000003">
    <property type="protein sequence ID" value="MBH5323100.1"/>
    <property type="molecule type" value="Genomic_DNA"/>
</dbReference>
<feature type="binding site" evidence="2">
    <location>
        <position position="25"/>
    </location>
    <ligand>
        <name>Mg(2+)</name>
        <dbReference type="ChEBI" id="CHEBI:18420"/>
        <label>4</label>
    </ligand>
</feature>
<dbReference type="NCBIfam" id="TIGR01379">
    <property type="entry name" value="thiL"/>
    <property type="match status" value="1"/>
</dbReference>
<dbReference type="InterPro" id="IPR036676">
    <property type="entry name" value="PurM-like_C_sf"/>
</dbReference>
<dbReference type="EC" id="2.7.4.16" evidence="2"/>
<comment type="function">
    <text evidence="2">Catalyzes the ATP-dependent phosphorylation of thiamine-monophosphate (TMP) to form thiamine-pyrophosphate (TPP), the active form of vitamin B1.</text>
</comment>
<dbReference type="Proteomes" id="UP000602442">
    <property type="component" value="Unassembled WGS sequence"/>
</dbReference>
<feature type="domain" description="PurM-like C-terminal" evidence="4">
    <location>
        <begin position="142"/>
        <end position="251"/>
    </location>
</feature>
<feature type="binding site" evidence="2">
    <location>
        <position position="138"/>
    </location>
    <ligand>
        <name>ATP</name>
        <dbReference type="ChEBI" id="CHEBI:30616"/>
    </ligand>
</feature>
<dbReference type="RefSeq" id="WP_197921806.1">
    <property type="nucleotide sequence ID" value="NZ_CAWPTA010000008.1"/>
</dbReference>
<feature type="binding site" evidence="2">
    <location>
        <position position="286"/>
    </location>
    <ligand>
        <name>substrate</name>
    </ligand>
</feature>
<feature type="binding site" evidence="2">
    <location>
        <position position="198"/>
    </location>
    <ligand>
        <name>ATP</name>
        <dbReference type="ChEBI" id="CHEBI:30616"/>
    </ligand>
</feature>
<keyword evidence="2" id="KW-0547">Nucleotide-binding</keyword>
<dbReference type="SUPFAM" id="SSF55326">
    <property type="entry name" value="PurM N-terminal domain-like"/>
    <property type="match status" value="1"/>
</dbReference>